<dbReference type="Gene3D" id="3.40.390.10">
    <property type="entry name" value="Collagenase (Catalytic Domain)"/>
    <property type="match status" value="1"/>
</dbReference>
<comment type="caution">
    <text evidence="1">Lacks conserved residue(s) required for the propagation of feature annotation.</text>
</comment>
<dbReference type="GO" id="GO:0006508">
    <property type="term" value="P:proteolysis"/>
    <property type="evidence" value="ECO:0007669"/>
    <property type="project" value="UniProtKB-KW"/>
</dbReference>
<reference evidence="3" key="1">
    <citation type="journal article" date="2012" name="Insect Biochem. Mol. Biol.">
        <title>The sialotranscriptome of Antricola delacruzi female ticks is compatible with non-hematophagous behavior and an alternative source of food.</title>
        <authorList>
            <person name="Ribeiro J.M."/>
            <person name="Labruna M.B."/>
            <person name="Mans B.J."/>
            <person name="Maruyama S.R."/>
            <person name="Francischetti I.M."/>
            <person name="Barizon G.C."/>
            <person name="de Miranda Santos I.K."/>
        </authorList>
    </citation>
    <scope>NUCLEOTIDE SEQUENCE</scope>
    <source>
        <tissue evidence="3">Salivary gland</tissue>
    </source>
</reference>
<proteinExistence type="evidence at transcript level"/>
<keyword evidence="1" id="KW-0479">Metal-binding</keyword>
<dbReference type="EMBL" id="JU962565">
    <property type="protein sequence ID" value="AFI98426.1"/>
    <property type="molecule type" value="mRNA"/>
</dbReference>
<feature type="binding site" evidence="1">
    <location>
        <position position="8"/>
    </location>
    <ligand>
        <name>Zn(2+)</name>
        <dbReference type="ChEBI" id="CHEBI:29105"/>
        <note>catalytic</note>
    </ligand>
</feature>
<dbReference type="GO" id="GO:0004222">
    <property type="term" value="F:metalloendopeptidase activity"/>
    <property type="evidence" value="ECO:0007669"/>
    <property type="project" value="InterPro"/>
</dbReference>
<keyword evidence="3" id="KW-0378">Hydrolase</keyword>
<feature type="binding site" evidence="1">
    <location>
        <position position="12"/>
    </location>
    <ligand>
        <name>Zn(2+)</name>
        <dbReference type="ChEBI" id="CHEBI:29105"/>
        <note>catalytic</note>
    </ligand>
</feature>
<feature type="binding site" evidence="1">
    <location>
        <position position="18"/>
    </location>
    <ligand>
        <name>Zn(2+)</name>
        <dbReference type="ChEBI" id="CHEBI:29105"/>
        <note>catalytic</note>
    </ligand>
</feature>
<evidence type="ECO:0000256" key="1">
    <source>
        <dbReference type="PROSITE-ProRule" id="PRU00276"/>
    </source>
</evidence>
<dbReference type="GO" id="GO:0046872">
    <property type="term" value="F:metal ion binding"/>
    <property type="evidence" value="ECO:0007669"/>
    <property type="project" value="UniProtKB-KW"/>
</dbReference>
<dbReference type="Gene3D" id="3.40.1620.60">
    <property type="match status" value="1"/>
</dbReference>
<dbReference type="AlphaFoldDB" id="M4GXH7"/>
<feature type="active site" evidence="1">
    <location>
        <position position="9"/>
    </location>
</feature>
<evidence type="ECO:0000259" key="2">
    <source>
        <dbReference type="PROSITE" id="PS50215"/>
    </source>
</evidence>
<feature type="non-terminal residue" evidence="3">
    <location>
        <position position="1"/>
    </location>
</feature>
<protein>
    <submittedName>
        <fullName evidence="3">Zinc-dependent metalloprotease</fullName>
    </submittedName>
</protein>
<dbReference type="Pfam" id="PF13574">
    <property type="entry name" value="Reprolysin_2"/>
    <property type="match status" value="1"/>
</dbReference>
<keyword evidence="1" id="KW-0862">Zinc</keyword>
<name>M4GXH7_ANTDE</name>
<evidence type="ECO:0000313" key="3">
    <source>
        <dbReference type="EMBL" id="AFI98426.1"/>
    </source>
</evidence>
<sequence length="191" mass="21050">DIVRTMAHELAHNLGCMHDGSEPLRGMPSHPGSKSCPWEDGYLMSYVTDSNNQFHFSSCCAESIYVVSRLRDRDCLFYNNTMKIVGVQSDDLPGDKVTLDQICQATFKHATGLTFTYDRSKGMSGSGCEFSCISNKIRVPGGVGYRTGKAIGLDGSQCDSRNSNKVCVRGECVNRPPRSRSRPSQPRAGRR</sequence>
<organism evidence="3">
    <name type="scientific">Antricola delacruzi</name>
    <name type="common">Soft tick</name>
    <dbReference type="NCBI Taxonomy" id="480319"/>
    <lineage>
        <taxon>Eukaryota</taxon>
        <taxon>Metazoa</taxon>
        <taxon>Ecdysozoa</taxon>
        <taxon>Arthropoda</taxon>
        <taxon>Chelicerata</taxon>
        <taxon>Arachnida</taxon>
        <taxon>Acari</taxon>
        <taxon>Parasitiformes</taxon>
        <taxon>Ixodida</taxon>
        <taxon>Ixodoidea</taxon>
        <taxon>Argasidae</taxon>
        <taxon>Ornithodorinae</taxon>
        <taxon>Antricola</taxon>
    </lineage>
</organism>
<keyword evidence="3" id="KW-0645">Protease</keyword>
<dbReference type="SUPFAM" id="SSF55486">
    <property type="entry name" value="Metalloproteases ('zincins'), catalytic domain"/>
    <property type="match status" value="1"/>
</dbReference>
<dbReference type="InterPro" id="IPR024079">
    <property type="entry name" value="MetalloPept_cat_dom_sf"/>
</dbReference>
<feature type="domain" description="Peptidase M12B" evidence="2">
    <location>
        <begin position="1"/>
        <end position="80"/>
    </location>
</feature>
<dbReference type="PROSITE" id="PS50215">
    <property type="entry name" value="ADAM_MEPRO"/>
    <property type="match status" value="1"/>
</dbReference>
<dbReference type="InterPro" id="IPR001590">
    <property type="entry name" value="Peptidase_M12B"/>
</dbReference>
<keyword evidence="3" id="KW-0482">Metalloprotease</keyword>
<accession>M4GXH7</accession>
<reference evidence="3" key="2">
    <citation type="submission" date="2012-04" db="EMBL/GenBank/DDBJ databases">
        <authorList>
            <person name="Ribeiro J.M.C."/>
            <person name="Mans B.J."/>
            <person name="Maruyama S.R."/>
            <person name="Francischetti I.M.B."/>
            <person name="Barizon G.C."/>
            <person name="de Miranda Santos I.K.F."/>
        </authorList>
    </citation>
    <scope>NUCLEOTIDE SEQUENCE</scope>
    <source>
        <tissue evidence="3">Salivary gland</tissue>
    </source>
</reference>